<dbReference type="InterPro" id="IPR036737">
    <property type="entry name" value="OmpA-like_sf"/>
</dbReference>
<feature type="compositionally biased region" description="Polar residues" evidence="5">
    <location>
        <begin position="226"/>
        <end position="236"/>
    </location>
</feature>
<feature type="transmembrane region" description="Helical" evidence="6">
    <location>
        <begin position="87"/>
        <end position="106"/>
    </location>
</feature>
<feature type="region of interest" description="Disordered" evidence="5">
    <location>
        <begin position="213"/>
        <end position="239"/>
    </location>
</feature>
<evidence type="ECO:0000256" key="6">
    <source>
        <dbReference type="SAM" id="Phobius"/>
    </source>
</evidence>
<comment type="subcellular location">
    <subcellularLocation>
        <location evidence="1">Cell outer membrane</location>
    </subcellularLocation>
</comment>
<accession>A0A0S4KPZ6</accession>
<dbReference type="PANTHER" id="PTHR30329">
    <property type="entry name" value="STATOR ELEMENT OF FLAGELLAR MOTOR COMPLEX"/>
    <property type="match status" value="1"/>
</dbReference>
<dbReference type="InterPro" id="IPR006664">
    <property type="entry name" value="OMP_bac"/>
</dbReference>
<organism evidence="8 9">
    <name type="scientific">Candidatus Nitrospira inopinata</name>
    <dbReference type="NCBI Taxonomy" id="1715989"/>
    <lineage>
        <taxon>Bacteria</taxon>
        <taxon>Pseudomonadati</taxon>
        <taxon>Nitrospirota</taxon>
        <taxon>Nitrospiria</taxon>
        <taxon>Nitrospirales</taxon>
        <taxon>Nitrospiraceae</taxon>
        <taxon>Nitrospira</taxon>
    </lineage>
</organism>
<dbReference type="PANTHER" id="PTHR30329:SF21">
    <property type="entry name" value="LIPOPROTEIN YIAD-RELATED"/>
    <property type="match status" value="1"/>
</dbReference>
<keyword evidence="2 4" id="KW-0472">Membrane</keyword>
<gene>
    <name evidence="8" type="primary">yiaD</name>
    <name evidence="8" type="ORF">NITINOP_1538</name>
</gene>
<dbReference type="GO" id="GO:0009279">
    <property type="term" value="C:cell outer membrane"/>
    <property type="evidence" value="ECO:0007669"/>
    <property type="project" value="UniProtKB-SubCell"/>
</dbReference>
<dbReference type="CDD" id="cd07185">
    <property type="entry name" value="OmpA_C-like"/>
    <property type="match status" value="1"/>
</dbReference>
<dbReference type="Pfam" id="PF13441">
    <property type="entry name" value="Gly-zipper_YMGG"/>
    <property type="match status" value="1"/>
</dbReference>
<keyword evidence="3" id="KW-0998">Cell outer membrane</keyword>
<feature type="domain" description="OmpA-like" evidence="7">
    <location>
        <begin position="133"/>
        <end position="250"/>
    </location>
</feature>
<dbReference type="InterPro" id="IPR006690">
    <property type="entry name" value="OMPA-like_CS"/>
</dbReference>
<dbReference type="PROSITE" id="PS51123">
    <property type="entry name" value="OMPA_2"/>
    <property type="match status" value="1"/>
</dbReference>
<dbReference type="EMBL" id="LN885086">
    <property type="protein sequence ID" value="CUQ66513.1"/>
    <property type="molecule type" value="Genomic_DNA"/>
</dbReference>
<dbReference type="PROSITE" id="PS01068">
    <property type="entry name" value="OMPA_1"/>
    <property type="match status" value="1"/>
</dbReference>
<keyword evidence="6" id="KW-1133">Transmembrane helix</keyword>
<dbReference type="KEGG" id="nio:NITINOP_1538"/>
<dbReference type="PRINTS" id="PR01023">
    <property type="entry name" value="NAFLGMOTY"/>
</dbReference>
<name>A0A0S4KPZ6_9BACT</name>
<evidence type="ECO:0000259" key="7">
    <source>
        <dbReference type="PROSITE" id="PS51123"/>
    </source>
</evidence>
<evidence type="ECO:0000256" key="1">
    <source>
        <dbReference type="ARBA" id="ARBA00004442"/>
    </source>
</evidence>
<dbReference type="AlphaFoldDB" id="A0A0S4KPZ6"/>
<dbReference type="PRINTS" id="PR01021">
    <property type="entry name" value="OMPADOMAIN"/>
</dbReference>
<keyword evidence="8" id="KW-0449">Lipoprotein</keyword>
<reference evidence="9" key="1">
    <citation type="submission" date="2015-09" db="EMBL/GenBank/DDBJ databases">
        <authorList>
            <person name="Daims H."/>
        </authorList>
    </citation>
    <scope>NUCLEOTIDE SEQUENCE [LARGE SCALE GENOMIC DNA]</scope>
</reference>
<dbReference type="SUPFAM" id="SSF103088">
    <property type="entry name" value="OmpA-like"/>
    <property type="match status" value="1"/>
</dbReference>
<evidence type="ECO:0000256" key="3">
    <source>
        <dbReference type="ARBA" id="ARBA00023237"/>
    </source>
</evidence>
<keyword evidence="6" id="KW-0812">Transmembrane</keyword>
<keyword evidence="9" id="KW-1185">Reference proteome</keyword>
<evidence type="ECO:0000256" key="5">
    <source>
        <dbReference type="SAM" id="MobiDB-lite"/>
    </source>
</evidence>
<proteinExistence type="predicted"/>
<dbReference type="Proteomes" id="UP000066284">
    <property type="component" value="Chromosome 1"/>
</dbReference>
<dbReference type="OrthoDB" id="9782229at2"/>
<evidence type="ECO:0000256" key="4">
    <source>
        <dbReference type="PROSITE-ProRule" id="PRU00473"/>
    </source>
</evidence>
<dbReference type="InterPro" id="IPR027367">
    <property type="entry name" value="Gly-zipper_YMGG"/>
</dbReference>
<sequence length="262" mass="28173">MRNRFLLNRMRSSLIFNDDLKRDDQKQRRTLMPRLDRLTAAFVLLSMFTAGCAEDDPYRKTKMGAAIGGAIGAGAGAAIDKNNRARGAAIGAAVGVLAGGGVGLYMDKQKKAIEEKLAKELKNHDIELKKLPDNTIEVDLRGEATFGTNSSDVKPSFGDALTKLGGVIAEYDSTAVHVIGHTDNQGSTAYNQQLSQARAAAVAAKLMSAGVNEQRVRTEGRGENQPKASNATLEGRSQNRRVEIYLKPVVEGQEQAAFTAPQ</sequence>
<dbReference type="InterPro" id="IPR050330">
    <property type="entry name" value="Bact_OuterMem_StrucFunc"/>
</dbReference>
<dbReference type="InterPro" id="IPR006665">
    <property type="entry name" value="OmpA-like"/>
</dbReference>
<dbReference type="Gene3D" id="3.30.1330.60">
    <property type="entry name" value="OmpA-like domain"/>
    <property type="match status" value="1"/>
</dbReference>
<feature type="compositionally biased region" description="Basic and acidic residues" evidence="5">
    <location>
        <begin position="214"/>
        <end position="224"/>
    </location>
</feature>
<protein>
    <submittedName>
        <fullName evidence="8">Putative lipoprotein YiaD</fullName>
    </submittedName>
</protein>
<evidence type="ECO:0000256" key="2">
    <source>
        <dbReference type="ARBA" id="ARBA00023136"/>
    </source>
</evidence>
<evidence type="ECO:0000313" key="9">
    <source>
        <dbReference type="Proteomes" id="UP000066284"/>
    </source>
</evidence>
<dbReference type="Pfam" id="PF00691">
    <property type="entry name" value="OmpA"/>
    <property type="match status" value="1"/>
</dbReference>
<evidence type="ECO:0000313" key="8">
    <source>
        <dbReference type="EMBL" id="CUQ66513.1"/>
    </source>
</evidence>